<accession>A0ABW3CDZ4</accession>
<comment type="caution">
    <text evidence="1">The sequence shown here is derived from an EMBL/GenBank/DDBJ whole genome shotgun (WGS) entry which is preliminary data.</text>
</comment>
<sequence>MPTTADYGEKIPNNVDLHEDRRLQRALESWQPNFLDWWESMGPTLPTQDVYLRTAVNVGREGWAHFGHVAMKDYRWGIFLAERDRDRRIGFGAHKGEPAWQKVPGEYRSDL</sequence>
<dbReference type="EMBL" id="JBHTIR010001609">
    <property type="protein sequence ID" value="MFD0852760.1"/>
    <property type="molecule type" value="Genomic_DNA"/>
</dbReference>
<reference evidence="2" key="1">
    <citation type="journal article" date="2019" name="Int. J. Syst. Evol. Microbiol.">
        <title>The Global Catalogue of Microorganisms (GCM) 10K type strain sequencing project: providing services to taxonomists for standard genome sequencing and annotation.</title>
        <authorList>
            <consortium name="The Broad Institute Genomics Platform"/>
            <consortium name="The Broad Institute Genome Sequencing Center for Infectious Disease"/>
            <person name="Wu L."/>
            <person name="Ma J."/>
        </authorList>
    </citation>
    <scope>NUCLEOTIDE SEQUENCE [LARGE SCALE GENOMIC DNA]</scope>
    <source>
        <strain evidence="2">JCM 31696</strain>
    </source>
</reference>
<name>A0ABW3CDZ4_9ACTN</name>
<evidence type="ECO:0000313" key="2">
    <source>
        <dbReference type="Proteomes" id="UP001597083"/>
    </source>
</evidence>
<feature type="non-terminal residue" evidence="1">
    <location>
        <position position="111"/>
    </location>
</feature>
<gene>
    <name evidence="1" type="ORF">ACFQ07_11020</name>
</gene>
<protein>
    <submittedName>
        <fullName evidence="1">Benzoyl-CoA 2,3-epoxidase subunit BoxB</fullName>
    </submittedName>
</protein>
<organism evidence="1 2">
    <name type="scientific">Actinomadura adrarensis</name>
    <dbReference type="NCBI Taxonomy" id="1819600"/>
    <lineage>
        <taxon>Bacteria</taxon>
        <taxon>Bacillati</taxon>
        <taxon>Actinomycetota</taxon>
        <taxon>Actinomycetes</taxon>
        <taxon>Streptosporangiales</taxon>
        <taxon>Thermomonosporaceae</taxon>
        <taxon>Actinomadura</taxon>
    </lineage>
</organism>
<keyword evidence="2" id="KW-1185">Reference proteome</keyword>
<proteinExistence type="predicted"/>
<dbReference type="Gene3D" id="1.10.620.20">
    <property type="entry name" value="Ribonucleotide Reductase, subunit A"/>
    <property type="match status" value="1"/>
</dbReference>
<dbReference type="InterPro" id="IPR012348">
    <property type="entry name" value="RNR-like"/>
</dbReference>
<dbReference type="Proteomes" id="UP001597083">
    <property type="component" value="Unassembled WGS sequence"/>
</dbReference>
<evidence type="ECO:0000313" key="1">
    <source>
        <dbReference type="EMBL" id="MFD0852760.1"/>
    </source>
</evidence>